<dbReference type="EMBL" id="OZ075115">
    <property type="protein sequence ID" value="CAL5062927.1"/>
    <property type="molecule type" value="Genomic_DNA"/>
</dbReference>
<keyword evidence="3" id="KW-1185">Reference proteome</keyword>
<organism evidence="2 3">
    <name type="scientific">Urochloa decumbens</name>
    <dbReference type="NCBI Taxonomy" id="240449"/>
    <lineage>
        <taxon>Eukaryota</taxon>
        <taxon>Viridiplantae</taxon>
        <taxon>Streptophyta</taxon>
        <taxon>Embryophyta</taxon>
        <taxon>Tracheophyta</taxon>
        <taxon>Spermatophyta</taxon>
        <taxon>Magnoliopsida</taxon>
        <taxon>Liliopsida</taxon>
        <taxon>Poales</taxon>
        <taxon>Poaceae</taxon>
        <taxon>PACMAD clade</taxon>
        <taxon>Panicoideae</taxon>
        <taxon>Panicodae</taxon>
        <taxon>Paniceae</taxon>
        <taxon>Melinidinae</taxon>
        <taxon>Urochloa</taxon>
    </lineage>
</organism>
<dbReference type="Proteomes" id="UP001497457">
    <property type="component" value="Chromosome 5rd"/>
</dbReference>
<dbReference type="PANTHER" id="PTHR37392:SF1">
    <property type="entry name" value="OS09G0556800 PROTEIN"/>
    <property type="match status" value="1"/>
</dbReference>
<proteinExistence type="predicted"/>
<dbReference type="AlphaFoldDB" id="A0ABC9EU37"/>
<feature type="region of interest" description="Disordered" evidence="1">
    <location>
        <begin position="151"/>
        <end position="279"/>
    </location>
</feature>
<reference evidence="2 3" key="2">
    <citation type="submission" date="2024-10" db="EMBL/GenBank/DDBJ databases">
        <authorList>
            <person name="Ryan C."/>
        </authorList>
    </citation>
    <scope>NUCLEOTIDE SEQUENCE [LARGE SCALE GENOMIC DNA]</scope>
</reference>
<gene>
    <name evidence="2" type="ORF">URODEC1_LOCUS98591</name>
</gene>
<accession>A0ABC9EU37</accession>
<evidence type="ECO:0000256" key="1">
    <source>
        <dbReference type="SAM" id="MobiDB-lite"/>
    </source>
</evidence>
<evidence type="ECO:0000313" key="3">
    <source>
        <dbReference type="Proteomes" id="UP001497457"/>
    </source>
</evidence>
<reference evidence="3" key="1">
    <citation type="submission" date="2024-06" db="EMBL/GenBank/DDBJ databases">
        <authorList>
            <person name="Ryan C."/>
        </authorList>
    </citation>
    <scope>NUCLEOTIDE SEQUENCE [LARGE SCALE GENOMIC DNA]</scope>
</reference>
<sequence>MVYTYTPTYYSGLQDTIASLCKSILPTSFRVGRRLTADQAAARRHAEQLKWQQDSFHRILHLAALHREGIVPASDVAAFRGPMLAALAAPPPPQHPEQPAVLRDKLLFLQELIYARCISAAEYNATKAPLVQRLAALGVVVDCPDAEPSAEEWSEIDLRDPPPPPAAAASADKPKHKAFITPWKSRSKKEQDASGGASRPPLAPVDQNNAKKQASLLMAESSPSEAAPAPPSGKAEKGKRRHLAAMFGGGNGSENKDPAAEEGVDENSKETVKGKKKSSWGFDGLKKWKKAGCSSVEAAAIGEQPERALPLSSYSECRLEASPVPASGPDAKRAKTKLHTAAGDDSASELLHDKVLVENTKKELSRIQAELSSTNRNLNFSAWCDQHGDGVITAAKKGFKEHVEEMEKHRDINDNEGWATFDDIDLDDNFNPRAFAQHQSDSAKRNKVNESLTSSFTNPFYNDKNPFLNTNYN</sequence>
<evidence type="ECO:0000313" key="2">
    <source>
        <dbReference type="EMBL" id="CAL5062927.1"/>
    </source>
</evidence>
<protein>
    <submittedName>
        <fullName evidence="2">Uncharacterized protein</fullName>
    </submittedName>
</protein>
<name>A0ABC9EU37_9POAL</name>
<dbReference type="PANTHER" id="PTHR37392">
    <property type="entry name" value="OS09G0556800 PROTEIN"/>
    <property type="match status" value="1"/>
</dbReference>